<evidence type="ECO:0000313" key="1">
    <source>
        <dbReference type="EMBL" id="AID57995.1"/>
    </source>
</evidence>
<sequence>MVLKLVQASCRTGKAVRIKSPQEASMNAIYTCSTPGAAESGTAAAESG</sequence>
<dbReference type="AlphaFoldDB" id="A0A068EZ90"/>
<accession>A0A068EZ90</accession>
<name>A0A068EZ90_GEODF</name>
<dbReference type="HOGENOM" id="CLU_3153274_0_0_7"/>
<organism evidence="1 2">
    <name type="scientific">Geotalea daltonii (strain DSM 22248 / JCM 15807 / FRC-32)</name>
    <name type="common">Geobacter daltonii</name>
    <dbReference type="NCBI Taxonomy" id="316067"/>
    <lineage>
        <taxon>Bacteria</taxon>
        <taxon>Pseudomonadati</taxon>
        <taxon>Thermodesulfobacteriota</taxon>
        <taxon>Desulfuromonadia</taxon>
        <taxon>Geobacterales</taxon>
        <taxon>Geobacteraceae</taxon>
        <taxon>Geotalea</taxon>
    </lineage>
</organism>
<dbReference type="EMBL" id="CP001390">
    <property type="protein sequence ID" value="AID57995.1"/>
    <property type="molecule type" value="Genomic_DNA"/>
</dbReference>
<proteinExistence type="predicted"/>
<evidence type="ECO:0000313" key="2">
    <source>
        <dbReference type="Proteomes" id="UP000007721"/>
    </source>
</evidence>
<reference evidence="1 2" key="1">
    <citation type="submission" date="2009-01" db="EMBL/GenBank/DDBJ databases">
        <title>Complete sequence of Geobacter sp. FRC-32.</title>
        <authorList>
            <consortium name="US DOE Joint Genome Institute"/>
            <person name="Lucas S."/>
            <person name="Copeland A."/>
            <person name="Lapidus A."/>
            <person name="Glavina del Rio T."/>
            <person name="Dalin E."/>
            <person name="Tice H."/>
            <person name="Bruce D."/>
            <person name="Goodwin L."/>
            <person name="Pitluck S."/>
            <person name="Saunders E."/>
            <person name="Brettin T."/>
            <person name="Detter J.C."/>
            <person name="Han C."/>
            <person name="Larimer F."/>
            <person name="Land M."/>
            <person name="Hauser L."/>
            <person name="Kyrpides N."/>
            <person name="Ovchinnikova G."/>
            <person name="Kostka J."/>
            <person name="Richardson P."/>
        </authorList>
    </citation>
    <scope>NUCLEOTIDE SEQUENCE [LARGE SCALE GENOMIC DNA]</scope>
    <source>
        <strain evidence="2">DSM 22248 / JCM 15807 / FRC-32</strain>
    </source>
</reference>
<dbReference type="KEGG" id="geo:Geob_3878"/>
<protein>
    <submittedName>
        <fullName evidence="1">Uncharacterized protein</fullName>
    </submittedName>
</protein>
<keyword evidence="2" id="KW-1185">Reference proteome</keyword>
<gene>
    <name evidence="1" type="ordered locus">Geob_3878</name>
</gene>
<dbReference type="Proteomes" id="UP000007721">
    <property type="component" value="Chromosome"/>
</dbReference>